<dbReference type="SMART" id="SM00393">
    <property type="entry name" value="R3H"/>
    <property type="match status" value="1"/>
</dbReference>
<dbReference type="InterPro" id="IPR034079">
    <property type="entry name" value="R3H_KhpB"/>
</dbReference>
<dbReference type="PROSITE" id="PS51061">
    <property type="entry name" value="R3H"/>
    <property type="match status" value="1"/>
</dbReference>
<name>A0A0F6SGB6_9BACT</name>
<dbReference type="RefSeq" id="WP_053235557.1">
    <property type="nucleotide sequence ID" value="NZ_CP011125.1"/>
</dbReference>
<evidence type="ECO:0000313" key="3">
    <source>
        <dbReference type="EMBL" id="AKF08409.1"/>
    </source>
</evidence>
<reference evidence="3 4" key="1">
    <citation type="submission" date="2015-03" db="EMBL/GenBank/DDBJ databases">
        <title>Genome assembly of Sandaracinus amylolyticus DSM 53668.</title>
        <authorList>
            <person name="Sharma G."/>
            <person name="Subramanian S."/>
        </authorList>
    </citation>
    <scope>NUCLEOTIDE SEQUENCE [LARGE SCALE GENOMIC DNA]</scope>
    <source>
        <strain evidence="3 4">DSM 53668</strain>
    </source>
</reference>
<dbReference type="Pfam" id="PF13083">
    <property type="entry name" value="KH_KhpA-B"/>
    <property type="match status" value="1"/>
</dbReference>
<dbReference type="STRING" id="927083.DB32_005558"/>
<evidence type="ECO:0000259" key="2">
    <source>
        <dbReference type="PROSITE" id="PS51061"/>
    </source>
</evidence>
<feature type="domain" description="R3H" evidence="2">
    <location>
        <begin position="116"/>
        <end position="182"/>
    </location>
</feature>
<dbReference type="Gene3D" id="3.30.1370.50">
    <property type="entry name" value="R3H-like domain"/>
    <property type="match status" value="1"/>
</dbReference>
<evidence type="ECO:0000256" key="1">
    <source>
        <dbReference type="SAM" id="MobiDB-lite"/>
    </source>
</evidence>
<feature type="region of interest" description="Disordered" evidence="1">
    <location>
        <begin position="1"/>
        <end position="37"/>
    </location>
</feature>
<dbReference type="EMBL" id="CP011125">
    <property type="protein sequence ID" value="AKF08409.1"/>
    <property type="molecule type" value="Genomic_DNA"/>
</dbReference>
<dbReference type="CDD" id="cd02414">
    <property type="entry name" value="KH-II_Jag"/>
    <property type="match status" value="1"/>
</dbReference>
<dbReference type="Gene3D" id="3.30.300.20">
    <property type="match status" value="1"/>
</dbReference>
<dbReference type="SUPFAM" id="SSF82708">
    <property type="entry name" value="R3H domain"/>
    <property type="match status" value="1"/>
</dbReference>
<dbReference type="AlphaFoldDB" id="A0A0F6SGB6"/>
<organism evidence="3 4">
    <name type="scientific">Sandaracinus amylolyticus</name>
    <dbReference type="NCBI Taxonomy" id="927083"/>
    <lineage>
        <taxon>Bacteria</taxon>
        <taxon>Pseudomonadati</taxon>
        <taxon>Myxococcota</taxon>
        <taxon>Polyangia</taxon>
        <taxon>Polyangiales</taxon>
        <taxon>Sandaracinaceae</taxon>
        <taxon>Sandaracinus</taxon>
    </lineage>
</organism>
<feature type="region of interest" description="Disordered" evidence="1">
    <location>
        <begin position="163"/>
        <end position="220"/>
    </location>
</feature>
<feature type="compositionally biased region" description="Gly residues" evidence="1">
    <location>
        <begin position="24"/>
        <end position="33"/>
    </location>
</feature>
<dbReference type="PANTHER" id="PTHR35800">
    <property type="entry name" value="PROTEIN JAG"/>
    <property type="match status" value="1"/>
</dbReference>
<protein>
    <submittedName>
        <fullName evidence="3">RNA-binding protein Jag</fullName>
    </submittedName>
</protein>
<dbReference type="InterPro" id="IPR038008">
    <property type="entry name" value="Jag_KH"/>
</dbReference>
<feature type="compositionally biased region" description="Basic and acidic residues" evidence="1">
    <location>
        <begin position="193"/>
        <end position="220"/>
    </location>
</feature>
<dbReference type="Pfam" id="PF01424">
    <property type="entry name" value="R3H"/>
    <property type="match status" value="1"/>
</dbReference>
<proteinExistence type="predicted"/>
<sequence length="220" mass="24229">MGDDRKQELEGALLLGDDEELEGESGGTRGSPGDGKAEEAMEFLSGVLYRMGLETRVTVREDDEQVVLDIQGADAGRAIGKKGATLDALQFLVNKVVNRFPDGRRYVVVDSGDYRERHDASLVNMARREAKRAVELGRTVTLEPMPARDRRLIHLSLAKFPGVSTKSNGEGIGRRIQIIPARRNGGGGGGGGGRRDRDRGPRDDRPRDDRPRDDRPRRDD</sequence>
<dbReference type="KEGG" id="samy:DB32_005558"/>
<dbReference type="CDD" id="cd02644">
    <property type="entry name" value="R3H_jag"/>
    <property type="match status" value="1"/>
</dbReference>
<evidence type="ECO:0000313" key="4">
    <source>
        <dbReference type="Proteomes" id="UP000034883"/>
    </source>
</evidence>
<accession>A0A0F6SGB6</accession>
<dbReference type="GO" id="GO:0003723">
    <property type="term" value="F:RNA binding"/>
    <property type="evidence" value="ECO:0007669"/>
    <property type="project" value="InterPro"/>
</dbReference>
<dbReference type="InterPro" id="IPR036867">
    <property type="entry name" value="R3H_dom_sf"/>
</dbReference>
<dbReference type="InterPro" id="IPR015946">
    <property type="entry name" value="KH_dom-like_a/b"/>
</dbReference>
<keyword evidence="4" id="KW-1185">Reference proteome</keyword>
<dbReference type="PANTHER" id="PTHR35800:SF1">
    <property type="entry name" value="RNA-BINDING PROTEIN KHPB"/>
    <property type="match status" value="1"/>
</dbReference>
<dbReference type="OrthoDB" id="9794483at2"/>
<dbReference type="InterPro" id="IPR039247">
    <property type="entry name" value="KhpB"/>
</dbReference>
<dbReference type="Proteomes" id="UP000034883">
    <property type="component" value="Chromosome"/>
</dbReference>
<gene>
    <name evidence="3" type="ORF">DB32_005558</name>
</gene>
<dbReference type="InterPro" id="IPR001374">
    <property type="entry name" value="R3H_dom"/>
</dbReference>